<keyword evidence="11 13" id="KW-0472">Membrane</keyword>
<dbReference type="AlphaFoldDB" id="A0A9E8LNI0"/>
<evidence type="ECO:0000313" key="14">
    <source>
        <dbReference type="EMBL" id="UZZ43639.1"/>
    </source>
</evidence>
<comment type="subcellular location">
    <subcellularLocation>
        <location evidence="1 12">Mitochondrion membrane</location>
        <topology evidence="1 12">Single-pass membrane protein</topology>
    </subcellularLocation>
</comment>
<organism evidence="14">
    <name type="scientific">Lepidostoma longipilosum</name>
    <dbReference type="NCBI Taxonomy" id="2904889"/>
    <lineage>
        <taxon>Eukaryota</taxon>
        <taxon>Metazoa</taxon>
        <taxon>Ecdysozoa</taxon>
        <taxon>Arthropoda</taxon>
        <taxon>Hexapoda</taxon>
        <taxon>Insecta</taxon>
        <taxon>Pterygota</taxon>
        <taxon>Neoptera</taxon>
        <taxon>Endopterygota</taxon>
        <taxon>Trichoptera</taxon>
        <taxon>Integripalpia</taxon>
        <taxon>Plenitentoria</taxon>
        <taxon>Phryganeoidea</taxon>
        <taxon>Lepidostomatidae</taxon>
        <taxon>Lepidostomatinae</taxon>
        <taxon>Lepidostoma</taxon>
    </lineage>
</organism>
<evidence type="ECO:0000256" key="12">
    <source>
        <dbReference type="RuleBase" id="RU003661"/>
    </source>
</evidence>
<dbReference type="CTD" id="4509"/>
<protein>
    <recommendedName>
        <fullName evidence="12">ATP synthase complex subunit 8</fullName>
    </recommendedName>
</protein>
<dbReference type="GO" id="GO:0015078">
    <property type="term" value="F:proton transmembrane transporter activity"/>
    <property type="evidence" value="ECO:0007669"/>
    <property type="project" value="InterPro"/>
</dbReference>
<proteinExistence type="inferred from homology"/>
<accession>A0A9E8LNI0</accession>
<comment type="subunit">
    <text evidence="3">F-type ATPases have 2 components, CF(1) - the catalytic core - and CF(0) - the membrane proton channel.</text>
</comment>
<evidence type="ECO:0000256" key="8">
    <source>
        <dbReference type="ARBA" id="ARBA00022989"/>
    </source>
</evidence>
<evidence type="ECO:0000256" key="13">
    <source>
        <dbReference type="SAM" id="Phobius"/>
    </source>
</evidence>
<keyword evidence="5 12" id="KW-0138">CF(0)</keyword>
<evidence type="ECO:0000256" key="10">
    <source>
        <dbReference type="ARBA" id="ARBA00023128"/>
    </source>
</evidence>
<evidence type="ECO:0000256" key="5">
    <source>
        <dbReference type="ARBA" id="ARBA00022547"/>
    </source>
</evidence>
<dbReference type="GO" id="GO:0015986">
    <property type="term" value="P:proton motive force-driven ATP synthesis"/>
    <property type="evidence" value="ECO:0007669"/>
    <property type="project" value="InterPro"/>
</dbReference>
<gene>
    <name evidence="14" type="primary">ATP8</name>
</gene>
<evidence type="ECO:0000256" key="11">
    <source>
        <dbReference type="ARBA" id="ARBA00023136"/>
    </source>
</evidence>
<keyword evidence="9 12" id="KW-0406">Ion transport</keyword>
<geneLocation type="mitochondrion" evidence="14"/>
<evidence type="ECO:0000256" key="7">
    <source>
        <dbReference type="ARBA" id="ARBA00022781"/>
    </source>
</evidence>
<keyword evidence="4 12" id="KW-0813">Transport</keyword>
<feature type="transmembrane region" description="Helical" evidence="13">
    <location>
        <begin position="6"/>
        <end position="29"/>
    </location>
</feature>
<evidence type="ECO:0000256" key="3">
    <source>
        <dbReference type="ARBA" id="ARBA00011291"/>
    </source>
</evidence>
<dbReference type="InterPro" id="IPR001421">
    <property type="entry name" value="ATP8_metazoa"/>
</dbReference>
<comment type="similarity">
    <text evidence="2 12">Belongs to the ATPase protein 8 family.</text>
</comment>
<evidence type="ECO:0000256" key="6">
    <source>
        <dbReference type="ARBA" id="ARBA00022692"/>
    </source>
</evidence>
<reference evidence="14" key="1">
    <citation type="submission" date="2021-11" db="EMBL/GenBank/DDBJ databases">
        <authorList>
            <person name="Ge X.-Y."/>
            <person name="Peng L."/>
            <person name="Sun C.-H."/>
            <person name="Wang B.-X."/>
        </authorList>
    </citation>
    <scope>NUCLEOTIDE SEQUENCE</scope>
</reference>
<dbReference type="GeneID" id="77424713"/>
<evidence type="ECO:0000256" key="2">
    <source>
        <dbReference type="ARBA" id="ARBA00008892"/>
    </source>
</evidence>
<dbReference type="GO" id="GO:0031966">
    <property type="term" value="C:mitochondrial membrane"/>
    <property type="evidence" value="ECO:0007669"/>
    <property type="project" value="UniProtKB-SubCell"/>
</dbReference>
<keyword evidence="10 12" id="KW-0496">Mitochondrion</keyword>
<reference evidence="14" key="2">
    <citation type="journal article" date="2022" name="Syst. Entomol.">
        <title>Massive gene rearrangements of mitochondrial genomes and implications for the phylogeny of Trichoptera (Insecta).</title>
        <authorList>
            <person name="Ge X."/>
            <person name="Peng L."/>
            <person name="Vogler A.P."/>
            <person name="Morse J.C."/>
            <person name="Yang L."/>
            <person name="Sun C."/>
            <person name="Wang B."/>
        </authorList>
    </citation>
    <scope>NUCLEOTIDE SEQUENCE</scope>
</reference>
<keyword evidence="8 13" id="KW-1133">Transmembrane helix</keyword>
<evidence type="ECO:0000256" key="4">
    <source>
        <dbReference type="ARBA" id="ARBA00022448"/>
    </source>
</evidence>
<dbReference type="RefSeq" id="YP_010585916.1">
    <property type="nucleotide sequence ID" value="NC_069235.1"/>
</dbReference>
<keyword evidence="7 12" id="KW-0375">Hydrogen ion transport</keyword>
<dbReference type="GO" id="GO:0045259">
    <property type="term" value="C:proton-transporting ATP synthase complex"/>
    <property type="evidence" value="ECO:0007669"/>
    <property type="project" value="UniProtKB-KW"/>
</dbReference>
<sequence length="59" mass="7356">MPQMMPLNWMMLFIITNLIFSLFLILSFYNHPMKMNSYNKNLMYNKNDTKFIHNFWPIY</sequence>
<evidence type="ECO:0000256" key="1">
    <source>
        <dbReference type="ARBA" id="ARBA00004304"/>
    </source>
</evidence>
<dbReference type="Pfam" id="PF00895">
    <property type="entry name" value="ATP-synt_8"/>
    <property type="match status" value="1"/>
</dbReference>
<dbReference type="EMBL" id="OL677992">
    <property type="protein sequence ID" value="UZZ43639.1"/>
    <property type="molecule type" value="Genomic_DNA"/>
</dbReference>
<name>A0A9E8LNI0_9NEOP</name>
<keyword evidence="6 12" id="KW-0812">Transmembrane</keyword>
<evidence type="ECO:0000256" key="9">
    <source>
        <dbReference type="ARBA" id="ARBA00023065"/>
    </source>
</evidence>